<sequence>MANYPSPPPYSGVCSSPSGVGKVSSSASVGSPNFSGGSASSPSFTPILPPRFGPNPVEMDCPNCDSRILTNTTTKDGALTWIVCFSCFLTGGCFFGICCFFCWVPFCIEDCMDIVHSCKFLFFRVNIKLVSTHICEDFHFTISILMGFKV</sequence>
<evidence type="ECO:0000313" key="2">
    <source>
        <dbReference type="Proteomes" id="UP001497535"/>
    </source>
</evidence>
<organism evidence="1 2">
    <name type="scientific">Meloidogyne enterolobii</name>
    <name type="common">Root-knot nematode worm</name>
    <name type="synonym">Meloidogyne mayaguensis</name>
    <dbReference type="NCBI Taxonomy" id="390850"/>
    <lineage>
        <taxon>Eukaryota</taxon>
        <taxon>Metazoa</taxon>
        <taxon>Ecdysozoa</taxon>
        <taxon>Nematoda</taxon>
        <taxon>Chromadorea</taxon>
        <taxon>Rhabditida</taxon>
        <taxon>Tylenchina</taxon>
        <taxon>Tylenchomorpha</taxon>
        <taxon>Tylenchoidea</taxon>
        <taxon>Meloidogynidae</taxon>
        <taxon>Meloidogyninae</taxon>
        <taxon>Meloidogyne</taxon>
    </lineage>
</organism>
<dbReference type="EMBL" id="CAVMJV010000015">
    <property type="protein sequence ID" value="CAK5053782.1"/>
    <property type="molecule type" value="Genomic_DNA"/>
</dbReference>
<protein>
    <submittedName>
        <fullName evidence="1">Uncharacterized protein</fullName>
    </submittedName>
</protein>
<keyword evidence="2" id="KW-1185">Reference proteome</keyword>
<proteinExistence type="predicted"/>
<evidence type="ECO:0000313" key="1">
    <source>
        <dbReference type="EMBL" id="CAK5053782.1"/>
    </source>
</evidence>
<reference evidence="1" key="1">
    <citation type="submission" date="2023-11" db="EMBL/GenBank/DDBJ databases">
        <authorList>
            <person name="Poullet M."/>
        </authorList>
    </citation>
    <scope>NUCLEOTIDE SEQUENCE</scope>
    <source>
        <strain evidence="1">E1834</strain>
    </source>
</reference>
<name>A0ACB0YN01_MELEN</name>
<dbReference type="Proteomes" id="UP001497535">
    <property type="component" value="Unassembled WGS sequence"/>
</dbReference>
<comment type="caution">
    <text evidence="1">The sequence shown here is derived from an EMBL/GenBank/DDBJ whole genome shotgun (WGS) entry which is preliminary data.</text>
</comment>
<gene>
    <name evidence="1" type="ORF">MENTE1834_LOCUS14220</name>
</gene>
<accession>A0ACB0YN01</accession>